<evidence type="ECO:0008006" key="4">
    <source>
        <dbReference type="Google" id="ProtNLM"/>
    </source>
</evidence>
<evidence type="ECO:0000256" key="1">
    <source>
        <dbReference type="SAM" id="MobiDB-lite"/>
    </source>
</evidence>
<feature type="region of interest" description="Disordered" evidence="1">
    <location>
        <begin position="96"/>
        <end position="231"/>
    </location>
</feature>
<accession>A0A6G1F900</accession>
<organism evidence="2 3">
    <name type="scientific">Oryza meyeriana var. granulata</name>
    <dbReference type="NCBI Taxonomy" id="110450"/>
    <lineage>
        <taxon>Eukaryota</taxon>
        <taxon>Viridiplantae</taxon>
        <taxon>Streptophyta</taxon>
        <taxon>Embryophyta</taxon>
        <taxon>Tracheophyta</taxon>
        <taxon>Spermatophyta</taxon>
        <taxon>Magnoliopsida</taxon>
        <taxon>Liliopsida</taxon>
        <taxon>Poales</taxon>
        <taxon>Poaceae</taxon>
        <taxon>BOP clade</taxon>
        <taxon>Oryzoideae</taxon>
        <taxon>Oryzeae</taxon>
        <taxon>Oryzinae</taxon>
        <taxon>Oryza</taxon>
        <taxon>Oryza meyeriana</taxon>
    </lineage>
</organism>
<protein>
    <recommendedName>
        <fullName evidence="4">DUF834 domain-containing protein</fullName>
    </recommendedName>
</protein>
<name>A0A6G1F900_9ORYZ</name>
<dbReference type="AlphaFoldDB" id="A0A6G1F900"/>
<dbReference type="EMBL" id="SPHZ02000001">
    <property type="protein sequence ID" value="KAF0933387.1"/>
    <property type="molecule type" value="Genomic_DNA"/>
</dbReference>
<sequence>MSATRSTRTVGRGDRFHALASAEESKALGSNEAERRNAAAEIDGRQRCEVIWRTSTNGSKRQRQRGSEVKAKLLNGSDGVAEDWFRRATRIGGDGEGGLWRCTGFTGGERGRGEDTKLGEQGLATVTVATAMRDGGGENRGELERSSLAARGRIGKSDGADTAVVTEPATEFRSTGAYAEERQEKSSPTSGDDASAVGAEERRVCRRVHQRSCAQGGLAASRRVSRRGRFK</sequence>
<feature type="compositionally biased region" description="Basic and acidic residues" evidence="1">
    <location>
        <begin position="109"/>
        <end position="118"/>
    </location>
</feature>
<proteinExistence type="predicted"/>
<feature type="region of interest" description="Disordered" evidence="1">
    <location>
        <begin position="1"/>
        <end position="40"/>
    </location>
</feature>
<gene>
    <name evidence="2" type="ORF">E2562_018006</name>
</gene>
<evidence type="ECO:0000313" key="2">
    <source>
        <dbReference type="EMBL" id="KAF0933387.1"/>
    </source>
</evidence>
<evidence type="ECO:0000313" key="3">
    <source>
        <dbReference type="Proteomes" id="UP000479710"/>
    </source>
</evidence>
<reference evidence="2 3" key="1">
    <citation type="submission" date="2019-11" db="EMBL/GenBank/DDBJ databases">
        <title>Whole genome sequence of Oryza granulata.</title>
        <authorList>
            <person name="Li W."/>
        </authorList>
    </citation>
    <scope>NUCLEOTIDE SEQUENCE [LARGE SCALE GENOMIC DNA]</scope>
    <source>
        <strain evidence="3">cv. Menghai</strain>
        <tissue evidence="2">Leaf</tissue>
    </source>
</reference>
<keyword evidence="3" id="KW-1185">Reference proteome</keyword>
<dbReference type="Proteomes" id="UP000479710">
    <property type="component" value="Unassembled WGS sequence"/>
</dbReference>
<feature type="compositionally biased region" description="Basic and acidic residues" evidence="1">
    <location>
        <begin position="135"/>
        <end position="145"/>
    </location>
</feature>
<comment type="caution">
    <text evidence="2">The sequence shown here is derived from an EMBL/GenBank/DDBJ whole genome shotgun (WGS) entry which is preliminary data.</text>
</comment>